<dbReference type="Proteomes" id="UP000028006">
    <property type="component" value="Unassembled WGS sequence"/>
</dbReference>
<protein>
    <submittedName>
        <fullName evidence="2">Uncharacterized protein</fullName>
    </submittedName>
</protein>
<evidence type="ECO:0000313" key="3">
    <source>
        <dbReference type="Proteomes" id="UP000028006"/>
    </source>
</evidence>
<feature type="signal peptide" evidence="1">
    <location>
        <begin position="1"/>
        <end position="23"/>
    </location>
</feature>
<accession>A0A081NA73</accession>
<dbReference type="RefSeq" id="WP_034872575.1">
    <property type="nucleotide sequence ID" value="NZ_JOKG01000001.1"/>
</dbReference>
<gene>
    <name evidence="2" type="ORF">GZ77_01445</name>
</gene>
<feature type="chain" id="PRO_5001760650" evidence="1">
    <location>
        <begin position="24"/>
        <end position="243"/>
    </location>
</feature>
<evidence type="ECO:0000256" key="1">
    <source>
        <dbReference type="SAM" id="SignalP"/>
    </source>
</evidence>
<dbReference type="EMBL" id="JOKG01000001">
    <property type="protein sequence ID" value="KEQ15346.1"/>
    <property type="molecule type" value="Genomic_DNA"/>
</dbReference>
<keyword evidence="1" id="KW-0732">Signal</keyword>
<dbReference type="AlphaFoldDB" id="A0A081NA73"/>
<name>A0A081NA73_9GAMM</name>
<proteinExistence type="predicted"/>
<organism evidence="2 3">
    <name type="scientific">Endozoicomonas montiporae</name>
    <dbReference type="NCBI Taxonomy" id="1027273"/>
    <lineage>
        <taxon>Bacteria</taxon>
        <taxon>Pseudomonadati</taxon>
        <taxon>Pseudomonadota</taxon>
        <taxon>Gammaproteobacteria</taxon>
        <taxon>Oceanospirillales</taxon>
        <taxon>Endozoicomonadaceae</taxon>
        <taxon>Endozoicomonas</taxon>
    </lineage>
</organism>
<sequence length="243" mass="25915">MQKLCSSLLVALGVNCLPAMVLAQSGSSGPVEGEGQVTVYNNLKEHIFIGKEGTGTQHIKPGDSAVITLGNPINKAICVTKDETRDCINNQSDSAGALTLGTIERDSPADGRGGAVNIAGWDLISVSPADGRGGFNTVIRVRLQNVNYTAFNPKAPELAYSVVFGSDDPESQSNELSVSFSKSHGGRDIYDQGISRKSLSRAHCGYANYGELYSDLFCDHTTDTATLHIFTREATTGRQDKKK</sequence>
<keyword evidence="3" id="KW-1185">Reference proteome</keyword>
<comment type="caution">
    <text evidence="2">The sequence shown here is derived from an EMBL/GenBank/DDBJ whole genome shotgun (WGS) entry which is preliminary data.</text>
</comment>
<reference evidence="2 3" key="1">
    <citation type="submission" date="2014-06" db="EMBL/GenBank/DDBJ databases">
        <title>Whole Genome Sequences of Three Symbiotic Endozoicomonas Bacteria.</title>
        <authorList>
            <person name="Neave M.J."/>
            <person name="Apprill A."/>
            <person name="Voolstra C.R."/>
        </authorList>
    </citation>
    <scope>NUCLEOTIDE SEQUENCE [LARGE SCALE GENOMIC DNA]</scope>
    <source>
        <strain evidence="2 3">LMG 24815</strain>
    </source>
</reference>
<evidence type="ECO:0000313" key="2">
    <source>
        <dbReference type="EMBL" id="KEQ15346.1"/>
    </source>
</evidence>